<feature type="compositionally biased region" description="Polar residues" evidence="1">
    <location>
        <begin position="347"/>
        <end position="366"/>
    </location>
</feature>
<dbReference type="EMBL" id="FR839631">
    <property type="protein sequence ID" value="SCV12336.1"/>
    <property type="molecule type" value="Genomic_DNA"/>
</dbReference>
<dbReference type="Proteomes" id="UP000006853">
    <property type="component" value="Chromosome 4"/>
</dbReference>
<feature type="region of interest" description="Disordered" evidence="1">
    <location>
        <begin position="491"/>
        <end position="515"/>
    </location>
</feature>
<reference evidence="3 4" key="1">
    <citation type="journal article" date="2011" name="J. Biotechnol.">
        <title>High-quality genome sequence of Pichia pastoris CBS7435.</title>
        <authorList>
            <person name="Kuberl A."/>
            <person name="Schneider J."/>
            <person name="Thallinger G.G."/>
            <person name="Anderl I."/>
            <person name="Wibberg D."/>
            <person name="Hajek T."/>
            <person name="Jaenicke S."/>
            <person name="Brinkrolf K."/>
            <person name="Goesmann A."/>
            <person name="Szczepanowski R."/>
            <person name="Puhler A."/>
            <person name="Schwab H."/>
            <person name="Glieder A."/>
            <person name="Pichler H."/>
        </authorList>
    </citation>
    <scope>NUCLEOTIDE SEQUENCE [LARGE SCALE GENOMIC DNA]</scope>
    <source>
        <strain evidence="4">ATCC 76273 / CBS 7435 / CECT 11047 / NRRL Y-11430 / Wegner 21-1</strain>
    </source>
</reference>
<evidence type="ECO:0000259" key="2">
    <source>
        <dbReference type="SMART" id="SM01327"/>
    </source>
</evidence>
<protein>
    <submittedName>
        <fullName evidence="3">Swe1p-dependent polarized growth regulator</fullName>
    </submittedName>
</protein>
<dbReference type="GO" id="GO:0010971">
    <property type="term" value="P:positive regulation of G2/M transition of mitotic cell cycle"/>
    <property type="evidence" value="ECO:0007669"/>
    <property type="project" value="TreeGrafter"/>
</dbReference>
<dbReference type="InterPro" id="IPR013941">
    <property type="entry name" value="ZDS1_C"/>
</dbReference>
<evidence type="ECO:0000313" key="4">
    <source>
        <dbReference type="Proteomes" id="UP000006853"/>
    </source>
</evidence>
<feature type="region of interest" description="Disordered" evidence="1">
    <location>
        <begin position="232"/>
        <end position="305"/>
    </location>
</feature>
<feature type="compositionally biased region" description="Polar residues" evidence="1">
    <location>
        <begin position="150"/>
        <end position="160"/>
    </location>
</feature>
<accession>A0A1G4KQQ2</accession>
<dbReference type="GO" id="GO:0030010">
    <property type="term" value="P:establishment of cell polarity"/>
    <property type="evidence" value="ECO:0007669"/>
    <property type="project" value="TreeGrafter"/>
</dbReference>
<feature type="compositionally biased region" description="Basic residues" evidence="1">
    <location>
        <begin position="534"/>
        <end position="544"/>
    </location>
</feature>
<dbReference type="InterPro" id="IPR040206">
    <property type="entry name" value="Zds1/2"/>
</dbReference>
<keyword evidence="4" id="KW-1185">Reference proteome</keyword>
<organism evidence="3 4">
    <name type="scientific">Komagataella phaffii (strain ATCC 76273 / CBS 7435 / CECT 11047 / NRRL Y-11430 / Wegner 21-1)</name>
    <name type="common">Yeast</name>
    <name type="synonym">Pichia pastoris</name>
    <dbReference type="NCBI Taxonomy" id="981350"/>
    <lineage>
        <taxon>Eukaryota</taxon>
        <taxon>Fungi</taxon>
        <taxon>Dikarya</taxon>
        <taxon>Ascomycota</taxon>
        <taxon>Saccharomycotina</taxon>
        <taxon>Pichiomycetes</taxon>
        <taxon>Pichiales</taxon>
        <taxon>Pichiaceae</taxon>
        <taxon>Komagataella</taxon>
    </lineage>
</organism>
<proteinExistence type="predicted"/>
<feature type="region of interest" description="Disordered" evidence="1">
    <location>
        <begin position="131"/>
        <end position="182"/>
    </location>
</feature>
<feature type="region of interest" description="Disordered" evidence="1">
    <location>
        <begin position="534"/>
        <end position="585"/>
    </location>
</feature>
<dbReference type="Pfam" id="PF08632">
    <property type="entry name" value="Zds_C"/>
    <property type="match status" value="1"/>
</dbReference>
<dbReference type="AlphaFoldDB" id="A0A1G4KQQ2"/>
<gene>
    <name evidence="3" type="primary">ZDS1</name>
    <name evidence="3" type="ordered locus">PP7435_Chr4-0117</name>
</gene>
<dbReference type="SMART" id="SM01327">
    <property type="entry name" value="Zds_C"/>
    <property type="match status" value="1"/>
</dbReference>
<feature type="domain" description="Protein Zds1 C-terminal" evidence="2">
    <location>
        <begin position="625"/>
        <end position="677"/>
    </location>
</feature>
<dbReference type="PANTHER" id="PTHR28089:SF1">
    <property type="entry name" value="PROTEIN ZDS1-RELATED"/>
    <property type="match status" value="1"/>
</dbReference>
<feature type="compositionally biased region" description="Polar residues" evidence="1">
    <location>
        <begin position="133"/>
        <end position="143"/>
    </location>
</feature>
<feature type="compositionally biased region" description="Basic and acidic residues" evidence="1">
    <location>
        <begin position="369"/>
        <end position="380"/>
    </location>
</feature>
<reference evidence="3 4" key="2">
    <citation type="journal article" date="2016" name="FEMS Yeast Res.">
        <title>Curation of the genome annotation of Pichia pastoris (Komagataella phaffii) CBS7435 from gene level to protein function.</title>
        <authorList>
            <person name="Valli M."/>
            <person name="Tatto N.E."/>
            <person name="Peymann A."/>
            <person name="Gruber C."/>
            <person name="Landes N."/>
            <person name="Ekker H."/>
            <person name="Thallinger G.G."/>
            <person name="Mattanovich D."/>
            <person name="Gasser B."/>
            <person name="Graf A.B."/>
        </authorList>
    </citation>
    <scope>GENOME REANNOTATION</scope>
    <source>
        <strain evidence="3 4">ATCC 76273 / CBS 7435 / CECT 11047 / NRRL Y-11430 / Wegner 21-1</strain>
    </source>
</reference>
<dbReference type="PANTHER" id="PTHR28089">
    <property type="entry name" value="PROTEIN ZDS1-RELATED"/>
    <property type="match status" value="1"/>
</dbReference>
<feature type="compositionally biased region" description="Polar residues" evidence="1">
    <location>
        <begin position="272"/>
        <end position="305"/>
    </location>
</feature>
<sequence length="698" mass="78182">MDPRRKSTHEELLAASEAVHNEMNSVAALKRLSIGNSLTYDPDLPYTERNEFPGEKSGYEDNTENFNASISSSELGVIKYGETVIDTNELLWVPAQYHPNISPEKFRKHIQSSVDQMTEKLNQISEIKAGVENPQSTNLNTFMDSRGVSKDSNLNTSKGLNRSPSSRRRSRSISSLSENQDQPTIVQLTQELQKLSEIAGLNSTDAASLARSLSSSSLGFTSIEKNAYGFTDADETTGGEPSFAMQGGSQLKRSRWTTYRKNGSSMRKGRFSTAQSFKKNNSLKSKTNDMNPLEGTSSREVTPSNQHLLSAKQEELELFSKREKVPNLSVGRTTSSELPQHQQSNASYAHLQRQTHQGPSITTQELDQVDSKAEKLELKDSPALPAKTTSSKPTSADKKNKKSSWTSFKDKLSLSNESLSDDNDKKADPSIHAKHTRNRHGSVVTAPLTRQLDSSVEEYAYEPDNKENELQEKGTISKFFGLKSKSKSQLGHSFKTGKVKHKKNEHANSSVIGSDSDASIDLEDKITEKFSKVILHKKDRRNQHRPSSTDQDPREDSFYKPSPSGKIPQSQQFVERSQEENERFLSQQASENIKATIKANDQVTRPNGPMQYTDSAFGFPLPPPSKSTLVMLDYRFPIHIERAIYRLSHLKLADPRRPLRQQVLLSNFMYAYLNLVNHTLYLQQVDEGNTTITGKIEL</sequence>
<feature type="compositionally biased region" description="Basic residues" evidence="1">
    <location>
        <begin position="495"/>
        <end position="504"/>
    </location>
</feature>
<name>A0A1G4KQQ2_KOMPC</name>
<evidence type="ECO:0000256" key="1">
    <source>
        <dbReference type="SAM" id="MobiDB-lite"/>
    </source>
</evidence>
<feature type="region of interest" description="Disordered" evidence="1">
    <location>
        <begin position="347"/>
        <end position="450"/>
    </location>
</feature>
<feature type="compositionally biased region" description="Basic and acidic residues" evidence="1">
    <location>
        <begin position="422"/>
        <end position="431"/>
    </location>
</feature>
<feature type="compositionally biased region" description="Polar residues" evidence="1">
    <location>
        <begin position="247"/>
        <end position="265"/>
    </location>
</feature>
<dbReference type="GO" id="GO:0005737">
    <property type="term" value="C:cytoplasm"/>
    <property type="evidence" value="ECO:0007669"/>
    <property type="project" value="TreeGrafter"/>
</dbReference>
<evidence type="ECO:0000313" key="3">
    <source>
        <dbReference type="EMBL" id="SCV12336.1"/>
    </source>
</evidence>